<protein>
    <submittedName>
        <fullName evidence="2">Uncharacterized protein</fullName>
    </submittedName>
</protein>
<proteinExistence type="predicted"/>
<evidence type="ECO:0000256" key="1">
    <source>
        <dbReference type="SAM" id="MobiDB-lite"/>
    </source>
</evidence>
<sequence length="144" mass="16456">MQGIRRLDKKKNLFEEFGFLGKFCKMLCFCKALNSPTDNCRPPPLELILFALPSLHPLSPTITRPNVQRVKIAAPSWPFSKEHWFILQKCVKHPQFESIKGQHVSASIALIRTESDKKHIASHRPPKQCSSSHSSCRHDFPGRL</sequence>
<gene>
    <name evidence="2" type="ORF">CEXT_591311</name>
</gene>
<comment type="caution">
    <text evidence="2">The sequence shown here is derived from an EMBL/GenBank/DDBJ whole genome shotgun (WGS) entry which is preliminary data.</text>
</comment>
<dbReference type="Proteomes" id="UP001054945">
    <property type="component" value="Unassembled WGS sequence"/>
</dbReference>
<evidence type="ECO:0000313" key="2">
    <source>
        <dbReference type="EMBL" id="GIY26497.1"/>
    </source>
</evidence>
<dbReference type="EMBL" id="BPLR01008690">
    <property type="protein sequence ID" value="GIY26497.1"/>
    <property type="molecule type" value="Genomic_DNA"/>
</dbReference>
<organism evidence="2 3">
    <name type="scientific">Caerostris extrusa</name>
    <name type="common">Bark spider</name>
    <name type="synonym">Caerostris bankana</name>
    <dbReference type="NCBI Taxonomy" id="172846"/>
    <lineage>
        <taxon>Eukaryota</taxon>
        <taxon>Metazoa</taxon>
        <taxon>Ecdysozoa</taxon>
        <taxon>Arthropoda</taxon>
        <taxon>Chelicerata</taxon>
        <taxon>Arachnida</taxon>
        <taxon>Araneae</taxon>
        <taxon>Araneomorphae</taxon>
        <taxon>Entelegynae</taxon>
        <taxon>Araneoidea</taxon>
        <taxon>Araneidae</taxon>
        <taxon>Caerostris</taxon>
    </lineage>
</organism>
<dbReference type="AlphaFoldDB" id="A0AAV4RYP2"/>
<accession>A0AAV4RYP2</accession>
<keyword evidence="3" id="KW-1185">Reference proteome</keyword>
<name>A0AAV4RYP2_CAEEX</name>
<feature type="region of interest" description="Disordered" evidence="1">
    <location>
        <begin position="121"/>
        <end position="144"/>
    </location>
</feature>
<reference evidence="2 3" key="1">
    <citation type="submission" date="2021-06" db="EMBL/GenBank/DDBJ databases">
        <title>Caerostris extrusa draft genome.</title>
        <authorList>
            <person name="Kono N."/>
            <person name="Arakawa K."/>
        </authorList>
    </citation>
    <scope>NUCLEOTIDE SEQUENCE [LARGE SCALE GENOMIC DNA]</scope>
</reference>
<evidence type="ECO:0000313" key="3">
    <source>
        <dbReference type="Proteomes" id="UP001054945"/>
    </source>
</evidence>